<evidence type="ECO:0000313" key="7">
    <source>
        <dbReference type="Proteomes" id="UP000887540"/>
    </source>
</evidence>
<dbReference type="GO" id="GO:0007166">
    <property type="term" value="P:cell surface receptor signaling pathway"/>
    <property type="evidence" value="ECO:0007669"/>
    <property type="project" value="InterPro"/>
</dbReference>
<dbReference type="PANTHER" id="PTHR12011">
    <property type="entry name" value="ADHESION G-PROTEIN COUPLED RECEPTOR"/>
    <property type="match status" value="1"/>
</dbReference>
<keyword evidence="3 5" id="KW-1133">Transmembrane helix</keyword>
<keyword evidence="7" id="KW-1185">Reference proteome</keyword>
<dbReference type="GO" id="GO:0005886">
    <property type="term" value="C:plasma membrane"/>
    <property type="evidence" value="ECO:0007669"/>
    <property type="project" value="TreeGrafter"/>
</dbReference>
<feature type="transmembrane region" description="Helical" evidence="5">
    <location>
        <begin position="257"/>
        <end position="283"/>
    </location>
</feature>
<evidence type="ECO:0000259" key="6">
    <source>
        <dbReference type="PROSITE" id="PS50261"/>
    </source>
</evidence>
<comment type="subcellular location">
    <subcellularLocation>
        <location evidence="1">Membrane</location>
        <topology evidence="1">Multi-pass membrane protein</topology>
    </subcellularLocation>
</comment>
<sequence length="442" mass="50634">MHPLVYQPILSVKTKVFHVSLFHNLLAARRLFYCIYRNTKLFVGNSSNPGNAIPKNFQACKQAYRYDNSKVLTGTLLDDNSTPPYLGSQTIEANGVKQKIVTVKYSKKKTLRPLHGTMKLTWWTGYLWSNQTCSVTDDGDFWVSECDHLTDFTLIVDGLQKDPCLCNNGLIAIMAIISYWLLISCITMTIFQAWKILKAFSWSSVSEKLMIWLTNKILIIVTAIGIPTLMALISGLVVKDFYNREDGFCWIRPDYVIFGVILPLTLLVANGIFCFVVALLRLFPKICGIALIRTASSTIGKRPKKKEKLVALIIMQFILGIPWILQYLTLFTSYATVWHYLFTIVNGSQGIILLFIYLYKSYKHYTHQKYKVNRELEISNAKIETETPSSHIKRIRSFTTETNVVNGMSPRVPKHKNEGMNLEVPQVKYENMKNLEFDNNNF</sequence>
<dbReference type="PANTHER" id="PTHR12011:SF465">
    <property type="entry name" value="GPS DOMAIN-CONTAINING PROTEIN"/>
    <property type="match status" value="1"/>
</dbReference>
<evidence type="ECO:0000313" key="8">
    <source>
        <dbReference type="WBParaSite" id="ACRNAN_Path_1522.g5936.t1"/>
    </source>
</evidence>
<evidence type="ECO:0000256" key="2">
    <source>
        <dbReference type="ARBA" id="ARBA00022692"/>
    </source>
</evidence>
<feature type="transmembrane region" description="Helical" evidence="5">
    <location>
        <begin position="309"/>
        <end position="331"/>
    </location>
</feature>
<feature type="domain" description="G-protein coupled receptors family 2 profile 2" evidence="6">
    <location>
        <begin position="173"/>
        <end position="361"/>
    </location>
</feature>
<dbReference type="PROSITE" id="PS50261">
    <property type="entry name" value="G_PROTEIN_RECEP_F2_4"/>
    <property type="match status" value="1"/>
</dbReference>
<dbReference type="AlphaFoldDB" id="A0A914C1L7"/>
<protein>
    <submittedName>
        <fullName evidence="8">G-protein coupled receptors family 2 profile 2 domain-containing protein</fullName>
    </submittedName>
</protein>
<dbReference type="GO" id="GO:0004888">
    <property type="term" value="F:transmembrane signaling receptor activity"/>
    <property type="evidence" value="ECO:0007669"/>
    <property type="project" value="InterPro"/>
</dbReference>
<dbReference type="Gene3D" id="1.20.1070.10">
    <property type="entry name" value="Rhodopsin 7-helix transmembrane proteins"/>
    <property type="match status" value="1"/>
</dbReference>
<organism evidence="7 8">
    <name type="scientific">Acrobeloides nanus</name>
    <dbReference type="NCBI Taxonomy" id="290746"/>
    <lineage>
        <taxon>Eukaryota</taxon>
        <taxon>Metazoa</taxon>
        <taxon>Ecdysozoa</taxon>
        <taxon>Nematoda</taxon>
        <taxon>Chromadorea</taxon>
        <taxon>Rhabditida</taxon>
        <taxon>Tylenchina</taxon>
        <taxon>Cephalobomorpha</taxon>
        <taxon>Cephaloboidea</taxon>
        <taxon>Cephalobidae</taxon>
        <taxon>Acrobeloides</taxon>
    </lineage>
</organism>
<accession>A0A914C1L7</accession>
<proteinExistence type="predicted"/>
<dbReference type="Proteomes" id="UP000887540">
    <property type="component" value="Unplaced"/>
</dbReference>
<keyword evidence="2 5" id="KW-0812">Transmembrane</keyword>
<feature type="transmembrane region" description="Helical" evidence="5">
    <location>
        <begin position="170"/>
        <end position="197"/>
    </location>
</feature>
<feature type="transmembrane region" description="Helical" evidence="5">
    <location>
        <begin position="337"/>
        <end position="359"/>
    </location>
</feature>
<dbReference type="WBParaSite" id="ACRNAN_Path_1522.g5936.t1">
    <property type="protein sequence ID" value="ACRNAN_Path_1522.g5936.t1"/>
    <property type="gene ID" value="ACRNAN_Path_1522.g5936"/>
</dbReference>
<evidence type="ECO:0000256" key="5">
    <source>
        <dbReference type="SAM" id="Phobius"/>
    </source>
</evidence>
<dbReference type="InterPro" id="IPR017981">
    <property type="entry name" value="GPCR_2-like_7TM"/>
</dbReference>
<name>A0A914C1L7_9BILA</name>
<feature type="transmembrane region" description="Helical" evidence="5">
    <location>
        <begin position="217"/>
        <end position="237"/>
    </location>
</feature>
<evidence type="ECO:0000256" key="3">
    <source>
        <dbReference type="ARBA" id="ARBA00022989"/>
    </source>
</evidence>
<evidence type="ECO:0000256" key="4">
    <source>
        <dbReference type="ARBA" id="ARBA00023136"/>
    </source>
</evidence>
<keyword evidence="4 5" id="KW-0472">Membrane</keyword>
<reference evidence="8" key="1">
    <citation type="submission" date="2022-11" db="UniProtKB">
        <authorList>
            <consortium name="WormBaseParasite"/>
        </authorList>
    </citation>
    <scope>IDENTIFICATION</scope>
</reference>
<evidence type="ECO:0000256" key="1">
    <source>
        <dbReference type="ARBA" id="ARBA00004141"/>
    </source>
</evidence>